<sequence>MAGEACAQPERMAVAANGAKKCPNLRQNGVMCRIKRPFLASFPYRFTIT</sequence>
<evidence type="ECO:0000313" key="2">
    <source>
        <dbReference type="Proteomes" id="UP000000238"/>
    </source>
</evidence>
<dbReference type="HOGENOM" id="CLU_3136291_0_0_6"/>
<name>Q2SCR8_HAHCH</name>
<organism evidence="1 2">
    <name type="scientific">Hahella chejuensis (strain KCTC 2396)</name>
    <dbReference type="NCBI Taxonomy" id="349521"/>
    <lineage>
        <taxon>Bacteria</taxon>
        <taxon>Pseudomonadati</taxon>
        <taxon>Pseudomonadota</taxon>
        <taxon>Gammaproteobacteria</taxon>
        <taxon>Oceanospirillales</taxon>
        <taxon>Hahellaceae</taxon>
        <taxon>Hahella</taxon>
    </lineage>
</organism>
<dbReference type="EMBL" id="CP000155">
    <property type="protein sequence ID" value="ABC31556.1"/>
    <property type="molecule type" value="Genomic_DNA"/>
</dbReference>
<dbReference type="AlphaFoldDB" id="Q2SCR8"/>
<dbReference type="Proteomes" id="UP000000238">
    <property type="component" value="Chromosome"/>
</dbReference>
<keyword evidence="2" id="KW-1185">Reference proteome</keyword>
<protein>
    <submittedName>
        <fullName evidence="1">Uncharacterized protein</fullName>
    </submittedName>
</protein>
<gene>
    <name evidence="1" type="ordered locus">HCH_04865</name>
</gene>
<accession>Q2SCR8</accession>
<dbReference type="KEGG" id="hch:HCH_04865"/>
<evidence type="ECO:0000313" key="1">
    <source>
        <dbReference type="EMBL" id="ABC31556.1"/>
    </source>
</evidence>
<proteinExistence type="predicted"/>
<reference evidence="1 2" key="1">
    <citation type="journal article" date="2005" name="Nucleic Acids Res.">
        <title>Genomic blueprint of Hahella chejuensis, a marine microbe producing an algicidal agent.</title>
        <authorList>
            <person name="Jeong H."/>
            <person name="Yim J.H."/>
            <person name="Lee C."/>
            <person name="Choi S.-H."/>
            <person name="Park Y.K."/>
            <person name="Yoon S.H."/>
            <person name="Hur C.-G."/>
            <person name="Kang H.-Y."/>
            <person name="Kim D."/>
            <person name="Lee H.H."/>
            <person name="Park K.H."/>
            <person name="Park S.-H."/>
            <person name="Park H.-S."/>
            <person name="Lee H.K."/>
            <person name="Oh T.K."/>
            <person name="Kim J.F."/>
        </authorList>
    </citation>
    <scope>NUCLEOTIDE SEQUENCE [LARGE SCALE GENOMIC DNA]</scope>
    <source>
        <strain evidence="1 2">KCTC 2396</strain>
    </source>
</reference>